<dbReference type="RefSeq" id="WP_186852981.1">
    <property type="nucleotide sequence ID" value="NZ_JACOPO010000006.1"/>
</dbReference>
<dbReference type="Pfam" id="PF05339">
    <property type="entry name" value="DUF739"/>
    <property type="match status" value="1"/>
</dbReference>
<proteinExistence type="predicted"/>
<dbReference type="GO" id="GO:0003677">
    <property type="term" value="F:DNA binding"/>
    <property type="evidence" value="ECO:0007669"/>
    <property type="project" value="InterPro"/>
</dbReference>
<organism evidence="1 2">
    <name type="scientific">Flintibacter hominis</name>
    <dbReference type="NCBI Taxonomy" id="2763048"/>
    <lineage>
        <taxon>Bacteria</taxon>
        <taxon>Bacillati</taxon>
        <taxon>Bacillota</taxon>
        <taxon>Clostridia</taxon>
        <taxon>Eubacteriales</taxon>
        <taxon>Flintibacter</taxon>
    </lineage>
</organism>
<dbReference type="EMBL" id="JACOPO010000006">
    <property type="protein sequence ID" value="MBC5723089.1"/>
    <property type="molecule type" value="Genomic_DNA"/>
</dbReference>
<dbReference type="SUPFAM" id="SSF47413">
    <property type="entry name" value="lambda repressor-like DNA-binding domains"/>
    <property type="match status" value="1"/>
</dbReference>
<name>A0A8J6J2B4_9FIRM</name>
<gene>
    <name evidence="1" type="ORF">H8S11_09710</name>
</gene>
<evidence type="ECO:0000313" key="2">
    <source>
        <dbReference type="Proteomes" id="UP000628736"/>
    </source>
</evidence>
<comment type="caution">
    <text evidence="1">The sequence shown here is derived from an EMBL/GenBank/DDBJ whole genome shotgun (WGS) entry which is preliminary data.</text>
</comment>
<dbReference type="Gene3D" id="1.10.260.40">
    <property type="entry name" value="lambda repressor-like DNA-binding domains"/>
    <property type="match status" value="1"/>
</dbReference>
<reference evidence="1" key="1">
    <citation type="submission" date="2020-08" db="EMBL/GenBank/DDBJ databases">
        <title>Genome public.</title>
        <authorList>
            <person name="Liu C."/>
            <person name="Sun Q."/>
        </authorList>
    </citation>
    <scope>NUCLEOTIDE SEQUENCE</scope>
    <source>
        <strain evidence="1">NSJ-23</strain>
    </source>
</reference>
<sequence>MNCPELRASIARAGITNRKLAEHLGLSEQAFYNKIQGDTEFKGSEIKGLAKVLNLSMKDVNTIFFDRDVN</sequence>
<keyword evidence="2" id="KW-1185">Reference proteome</keyword>
<protein>
    <submittedName>
        <fullName evidence="1">Helix-turn-helix transcriptional regulator</fullName>
    </submittedName>
</protein>
<evidence type="ECO:0000313" key="1">
    <source>
        <dbReference type="EMBL" id="MBC5723089.1"/>
    </source>
</evidence>
<dbReference type="InterPro" id="IPR001387">
    <property type="entry name" value="Cro/C1-type_HTH"/>
</dbReference>
<dbReference type="Proteomes" id="UP000628736">
    <property type="component" value="Unassembled WGS sequence"/>
</dbReference>
<dbReference type="AlphaFoldDB" id="A0A8J6J2B4"/>
<dbReference type="InterPro" id="IPR010982">
    <property type="entry name" value="Lambda_DNA-bd_dom_sf"/>
</dbReference>
<dbReference type="InterPro" id="IPR008003">
    <property type="entry name" value="DUF739"/>
</dbReference>
<accession>A0A8J6J2B4</accession>
<dbReference type="CDD" id="cd00093">
    <property type="entry name" value="HTH_XRE"/>
    <property type="match status" value="1"/>
</dbReference>